<accession>A0ABT6WNW9</accession>
<dbReference type="RefSeq" id="WP_282762277.1">
    <property type="nucleotide sequence ID" value="NZ_JASCTH010000014.1"/>
</dbReference>
<dbReference type="InterPro" id="IPR019734">
    <property type="entry name" value="TPR_rpt"/>
</dbReference>
<keyword evidence="1" id="KW-0802">TPR repeat</keyword>
<feature type="region of interest" description="Disordered" evidence="2">
    <location>
        <begin position="479"/>
        <end position="509"/>
    </location>
</feature>
<feature type="compositionally biased region" description="Pro residues" evidence="2">
    <location>
        <begin position="500"/>
        <end position="509"/>
    </location>
</feature>
<sequence>MISTIEGMAGVGKTRLAVHAGYLLHQRQPFERVFFVDLRGFDPDPAQPPADPAAVLDGFLRLLGMPGHQIPHDLDARRRLADLLAATHLCVDAFTPDEARAFLAGAVPGIPVGSDPRATARIARRCRYLPLALGLVAGHIRGTPGWTLTDHADRLDERHHDRRLDTGVELAPALSHQRLPADRRRLLRLLALHPGQDFDAYAAAAMADADLDTTRAGLVLLRDDHLLQEATPGRFTFHDLTRAYAAIRAADEEPPPARRAALTRLFDHYLATAAAAMHTLHPAESLLRPQILPPGTPAPGLTGPDSAREWLDTARPTLVAVAVHAATRGRPAHTTLLSRILQRYLAAGGHNTDAVTVHDHGYRAARQNGDPVGQAHALIDIGFTYGRLGRYGSAAESMQRAVDLFRHTGRGRARDDFGDVGEPPGRNETAVDRSARALTRSRQVDDRVGEAYALEGLGLVHLELGWHESAADHLRRALTPSTPISAGPRPTTSGRTSPLWTPPCPTRER</sequence>
<keyword evidence="4" id="KW-1185">Reference proteome</keyword>
<dbReference type="SUPFAM" id="SSF52540">
    <property type="entry name" value="P-loop containing nucleoside triphosphate hydrolases"/>
    <property type="match status" value="1"/>
</dbReference>
<reference evidence="3 4" key="1">
    <citation type="submission" date="2023-05" db="EMBL/GenBank/DDBJ databases">
        <title>Actinoplanes sp. NEAU-A12 genome sequencing.</title>
        <authorList>
            <person name="Wang Z.-S."/>
        </authorList>
    </citation>
    <scope>NUCLEOTIDE SEQUENCE [LARGE SCALE GENOMIC DNA]</scope>
    <source>
        <strain evidence="3 4">NEAU-A12</strain>
    </source>
</reference>
<organism evidence="3 4">
    <name type="scientific">Actinoplanes sandaracinus</name>
    <dbReference type="NCBI Taxonomy" id="3045177"/>
    <lineage>
        <taxon>Bacteria</taxon>
        <taxon>Bacillati</taxon>
        <taxon>Actinomycetota</taxon>
        <taxon>Actinomycetes</taxon>
        <taxon>Micromonosporales</taxon>
        <taxon>Micromonosporaceae</taxon>
        <taxon>Actinoplanes</taxon>
    </lineage>
</organism>
<gene>
    <name evidence="3" type="ORF">QLQ12_22550</name>
</gene>
<dbReference type="Gene3D" id="1.25.40.10">
    <property type="entry name" value="Tetratricopeptide repeat domain"/>
    <property type="match status" value="1"/>
</dbReference>
<dbReference type="PROSITE" id="PS50005">
    <property type="entry name" value="TPR"/>
    <property type="match status" value="1"/>
</dbReference>
<dbReference type="InterPro" id="IPR027417">
    <property type="entry name" value="P-loop_NTPase"/>
</dbReference>
<dbReference type="EMBL" id="JASCTH010000014">
    <property type="protein sequence ID" value="MDI6101401.1"/>
    <property type="molecule type" value="Genomic_DNA"/>
</dbReference>
<protein>
    <submittedName>
        <fullName evidence="3">Tetratricopeptide repeat protein</fullName>
    </submittedName>
</protein>
<dbReference type="PANTHER" id="PTHR47691">
    <property type="entry name" value="REGULATOR-RELATED"/>
    <property type="match status" value="1"/>
</dbReference>
<proteinExistence type="predicted"/>
<feature type="compositionally biased region" description="Polar residues" evidence="2">
    <location>
        <begin position="479"/>
        <end position="499"/>
    </location>
</feature>
<dbReference type="PANTHER" id="PTHR47691:SF3">
    <property type="entry name" value="HTH-TYPE TRANSCRIPTIONAL REGULATOR RV0890C-RELATED"/>
    <property type="match status" value="1"/>
</dbReference>
<evidence type="ECO:0000313" key="4">
    <source>
        <dbReference type="Proteomes" id="UP001241758"/>
    </source>
</evidence>
<evidence type="ECO:0000256" key="2">
    <source>
        <dbReference type="SAM" id="MobiDB-lite"/>
    </source>
</evidence>
<comment type="caution">
    <text evidence="3">The sequence shown here is derived from an EMBL/GenBank/DDBJ whole genome shotgun (WGS) entry which is preliminary data.</text>
</comment>
<dbReference type="InterPro" id="IPR011990">
    <property type="entry name" value="TPR-like_helical_dom_sf"/>
</dbReference>
<dbReference type="Gene3D" id="3.40.50.300">
    <property type="entry name" value="P-loop containing nucleotide triphosphate hydrolases"/>
    <property type="match status" value="1"/>
</dbReference>
<dbReference type="SUPFAM" id="SSF48452">
    <property type="entry name" value="TPR-like"/>
    <property type="match status" value="1"/>
</dbReference>
<name>A0ABT6WNW9_9ACTN</name>
<dbReference type="Proteomes" id="UP001241758">
    <property type="component" value="Unassembled WGS sequence"/>
</dbReference>
<feature type="repeat" description="TPR" evidence="1">
    <location>
        <begin position="375"/>
        <end position="408"/>
    </location>
</feature>
<evidence type="ECO:0000313" key="3">
    <source>
        <dbReference type="EMBL" id="MDI6101401.1"/>
    </source>
</evidence>
<evidence type="ECO:0000256" key="1">
    <source>
        <dbReference type="PROSITE-ProRule" id="PRU00339"/>
    </source>
</evidence>